<accession>A0AA41FY18</accession>
<keyword evidence="1" id="KW-0812">Transmembrane</keyword>
<keyword evidence="3" id="KW-1185">Reference proteome</keyword>
<feature type="transmembrane region" description="Helical" evidence="1">
    <location>
        <begin position="263"/>
        <end position="284"/>
    </location>
</feature>
<dbReference type="AlphaFoldDB" id="A0AA41FY18"/>
<reference evidence="2" key="1">
    <citation type="submission" date="2021-06" db="EMBL/GenBank/DDBJ databases">
        <title>New haloarchaea isolates fom saline soil.</title>
        <authorList>
            <person name="Duran-Viseras A."/>
            <person name="Sanchez-Porro C.S."/>
            <person name="Ventosa A."/>
        </authorList>
    </citation>
    <scope>NUCLEOTIDE SEQUENCE</scope>
    <source>
        <strain evidence="2">JCM 18369</strain>
    </source>
</reference>
<organism evidence="2 3">
    <name type="scientific">Haloarcula salina</name>
    <dbReference type="NCBI Taxonomy" id="1429914"/>
    <lineage>
        <taxon>Archaea</taxon>
        <taxon>Methanobacteriati</taxon>
        <taxon>Methanobacteriota</taxon>
        <taxon>Stenosarchaea group</taxon>
        <taxon>Halobacteria</taxon>
        <taxon>Halobacteriales</taxon>
        <taxon>Haloarculaceae</taxon>
        <taxon>Haloarcula</taxon>
    </lineage>
</organism>
<keyword evidence="2" id="KW-0378">Hydrolase</keyword>
<protein>
    <submittedName>
        <fullName evidence="2">PrsW family intramembrane metalloprotease</fullName>
    </submittedName>
</protein>
<gene>
    <name evidence="2" type="ORF">KTS37_02635</name>
</gene>
<keyword evidence="2" id="KW-0482">Metalloprotease</keyword>
<evidence type="ECO:0000313" key="3">
    <source>
        <dbReference type="Proteomes" id="UP001166304"/>
    </source>
</evidence>
<evidence type="ECO:0000256" key="1">
    <source>
        <dbReference type="SAM" id="Phobius"/>
    </source>
</evidence>
<dbReference type="Pfam" id="PF13367">
    <property type="entry name" value="PrsW-protease"/>
    <property type="match status" value="1"/>
</dbReference>
<dbReference type="PANTHER" id="PTHR36844:SF1">
    <property type="entry name" value="PROTEASE PRSW"/>
    <property type="match status" value="1"/>
</dbReference>
<proteinExistence type="predicted"/>
<keyword evidence="1" id="KW-1133">Transmembrane helix</keyword>
<dbReference type="GO" id="GO:0008237">
    <property type="term" value="F:metallopeptidase activity"/>
    <property type="evidence" value="ECO:0007669"/>
    <property type="project" value="UniProtKB-KW"/>
</dbReference>
<dbReference type="EMBL" id="JAHQXE010000001">
    <property type="protein sequence ID" value="MBV0900675.1"/>
    <property type="molecule type" value="Genomic_DNA"/>
</dbReference>
<keyword evidence="1" id="KW-0472">Membrane</keyword>
<dbReference type="InterPro" id="IPR026898">
    <property type="entry name" value="PrsW"/>
</dbReference>
<dbReference type="PANTHER" id="PTHR36844">
    <property type="entry name" value="PROTEASE PRSW"/>
    <property type="match status" value="1"/>
</dbReference>
<feature type="transmembrane region" description="Helical" evidence="1">
    <location>
        <begin position="64"/>
        <end position="83"/>
    </location>
</feature>
<feature type="transmembrane region" description="Helical" evidence="1">
    <location>
        <begin position="36"/>
        <end position="58"/>
    </location>
</feature>
<evidence type="ECO:0000313" key="2">
    <source>
        <dbReference type="EMBL" id="MBV0900675.1"/>
    </source>
</evidence>
<sequence length="302" mass="32178">MSGTTDLYDIAEWDARSRLDGVAVGLYGVLHASRRWLLIAIAVLLFVVQLAATVLLAIRRPELGALAALSAVPALGIVGFLWYGDPTMREPLEPLAITFVLSILFASIAALVNTLLQPLFQVVPVVGMALFFFVVVGPIEETVKWLAVRVGSYDTIDAVVDGVVYGAVAGLGFATIENALYISQGYSQAIAAQSGQPIVSAIQTATSRAFVGPGHVLYSSFAGYYLGLAKFNPEDAGPIVVKGLLIAALIHATYNTIVTYAPLSTLAFLGFVIVFDGVVGYLLYRKVARYRSHYQDATASGQ</sequence>
<keyword evidence="2" id="KW-0645">Protease</keyword>
<feature type="transmembrane region" description="Helical" evidence="1">
    <location>
        <begin position="122"/>
        <end position="139"/>
    </location>
</feature>
<feature type="transmembrane region" description="Helical" evidence="1">
    <location>
        <begin position="95"/>
        <end position="116"/>
    </location>
</feature>
<feature type="transmembrane region" description="Helical" evidence="1">
    <location>
        <begin position="239"/>
        <end position="257"/>
    </location>
</feature>
<dbReference type="Proteomes" id="UP001166304">
    <property type="component" value="Unassembled WGS sequence"/>
</dbReference>
<comment type="caution">
    <text evidence="2">The sequence shown here is derived from an EMBL/GenBank/DDBJ whole genome shotgun (WGS) entry which is preliminary data.</text>
</comment>
<name>A0AA41FY18_9EURY</name>